<proteinExistence type="predicted"/>
<dbReference type="EMBL" id="JAMYWD010000012">
    <property type="protein sequence ID" value="KAJ4949943.1"/>
    <property type="molecule type" value="Genomic_DNA"/>
</dbReference>
<dbReference type="InterPro" id="IPR035979">
    <property type="entry name" value="RBD_domain_sf"/>
</dbReference>
<name>A0A9Q0GNW3_9MAGN</name>
<gene>
    <name evidence="6" type="ORF">NE237_026775</name>
</gene>
<keyword evidence="7" id="KW-1185">Reference proteome</keyword>
<feature type="domain" description="RRM" evidence="5">
    <location>
        <begin position="214"/>
        <end position="294"/>
    </location>
</feature>
<dbReference type="Proteomes" id="UP001141806">
    <property type="component" value="Unassembled WGS sequence"/>
</dbReference>
<dbReference type="PROSITE" id="PS50102">
    <property type="entry name" value="RRM"/>
    <property type="match status" value="1"/>
</dbReference>
<dbReference type="InterPro" id="IPR000504">
    <property type="entry name" value="RRM_dom"/>
</dbReference>
<evidence type="ECO:0000256" key="3">
    <source>
        <dbReference type="PROSITE-ProRule" id="PRU00176"/>
    </source>
</evidence>
<accession>A0A9Q0GNW3</accession>
<reference evidence="6" key="1">
    <citation type="journal article" date="2023" name="Plant J.">
        <title>The genome of the king protea, Protea cynaroides.</title>
        <authorList>
            <person name="Chang J."/>
            <person name="Duong T.A."/>
            <person name="Schoeman C."/>
            <person name="Ma X."/>
            <person name="Roodt D."/>
            <person name="Barker N."/>
            <person name="Li Z."/>
            <person name="Van de Peer Y."/>
            <person name="Mizrachi E."/>
        </authorList>
    </citation>
    <scope>NUCLEOTIDE SEQUENCE</scope>
    <source>
        <tissue evidence="6">Young leaves</tissue>
    </source>
</reference>
<sequence>MSLSSILLASEGYGQLHEPDFWIVLTDASHDASIVDANWLSGDPSVMCVIKERNSCISCGFAFIDFPSVGEACKMMDGIGDDGLVVDDRKLFFEYRGLKLPNLFSPWHPCACLLAAFAILKIDQSQRGFASPKTSFQNMVFEFSQHRLLPNGSPSISHLLPWRYPFHRPSSSDPVRVFDLQCNEQRTDDAPAADVVSSNPTQLGRKGSDAGRTHVLVVLGLDDNADEEMLRYELSKQAPIKELCLVRDKFTHVSRGFAFVHFHLVEDSTKALEATNGTTLEKNGQINVLKYAKNINEPGLGAAGASQSSSLAAAAIEAATFAQQVFIIIVTMEPGILMICKLSCMSPMVIRMARHREKQKMSRRHLIVLVTEM</sequence>
<feature type="region of interest" description="Disordered" evidence="4">
    <location>
        <begin position="189"/>
        <end position="208"/>
    </location>
</feature>
<dbReference type="GO" id="GO:0003723">
    <property type="term" value="F:RNA binding"/>
    <property type="evidence" value="ECO:0007669"/>
    <property type="project" value="UniProtKB-UniRule"/>
</dbReference>
<dbReference type="GO" id="GO:0005634">
    <property type="term" value="C:nucleus"/>
    <property type="evidence" value="ECO:0007669"/>
    <property type="project" value="UniProtKB-SubCell"/>
</dbReference>
<evidence type="ECO:0000259" key="5">
    <source>
        <dbReference type="PROSITE" id="PS50102"/>
    </source>
</evidence>
<dbReference type="PANTHER" id="PTHR13948:SF3">
    <property type="entry name" value="FI21118P1"/>
    <property type="match status" value="1"/>
</dbReference>
<dbReference type="InterPro" id="IPR012677">
    <property type="entry name" value="Nucleotide-bd_a/b_plait_sf"/>
</dbReference>
<dbReference type="AlphaFoldDB" id="A0A9Q0GNW3"/>
<dbReference type="SUPFAM" id="SSF54928">
    <property type="entry name" value="RNA-binding domain, RBD"/>
    <property type="match status" value="1"/>
</dbReference>
<keyword evidence="2" id="KW-0539">Nucleus</keyword>
<dbReference type="GO" id="GO:0000398">
    <property type="term" value="P:mRNA splicing, via spliceosome"/>
    <property type="evidence" value="ECO:0007669"/>
    <property type="project" value="TreeGrafter"/>
</dbReference>
<protein>
    <recommendedName>
        <fullName evidence="5">RRM domain-containing protein</fullName>
    </recommendedName>
</protein>
<dbReference type="OrthoDB" id="272703at2759"/>
<evidence type="ECO:0000256" key="2">
    <source>
        <dbReference type="ARBA" id="ARBA00023242"/>
    </source>
</evidence>
<dbReference type="PANTHER" id="PTHR13948">
    <property type="entry name" value="RNA-BINDING PROTEIN"/>
    <property type="match status" value="1"/>
</dbReference>
<evidence type="ECO:0000256" key="4">
    <source>
        <dbReference type="SAM" id="MobiDB-lite"/>
    </source>
</evidence>
<evidence type="ECO:0000256" key="1">
    <source>
        <dbReference type="ARBA" id="ARBA00004123"/>
    </source>
</evidence>
<comment type="caution">
    <text evidence="6">The sequence shown here is derived from an EMBL/GenBank/DDBJ whole genome shotgun (WGS) entry which is preliminary data.</text>
</comment>
<keyword evidence="3" id="KW-0694">RNA-binding</keyword>
<dbReference type="Gene3D" id="3.30.70.330">
    <property type="match status" value="1"/>
</dbReference>
<evidence type="ECO:0000313" key="6">
    <source>
        <dbReference type="EMBL" id="KAJ4949943.1"/>
    </source>
</evidence>
<comment type="subcellular location">
    <subcellularLocation>
        <location evidence="1">Nucleus</location>
    </subcellularLocation>
</comment>
<evidence type="ECO:0000313" key="7">
    <source>
        <dbReference type="Proteomes" id="UP001141806"/>
    </source>
</evidence>
<dbReference type="SMART" id="SM00360">
    <property type="entry name" value="RRM"/>
    <property type="match status" value="1"/>
</dbReference>
<dbReference type="Pfam" id="PF00076">
    <property type="entry name" value="RRM_1"/>
    <property type="match status" value="1"/>
</dbReference>
<organism evidence="6 7">
    <name type="scientific">Protea cynaroides</name>
    <dbReference type="NCBI Taxonomy" id="273540"/>
    <lineage>
        <taxon>Eukaryota</taxon>
        <taxon>Viridiplantae</taxon>
        <taxon>Streptophyta</taxon>
        <taxon>Embryophyta</taxon>
        <taxon>Tracheophyta</taxon>
        <taxon>Spermatophyta</taxon>
        <taxon>Magnoliopsida</taxon>
        <taxon>Proteales</taxon>
        <taxon>Proteaceae</taxon>
        <taxon>Protea</taxon>
    </lineage>
</organism>